<evidence type="ECO:0000313" key="10">
    <source>
        <dbReference type="EMBL" id="WOO80660.1"/>
    </source>
</evidence>
<evidence type="ECO:0000259" key="8">
    <source>
        <dbReference type="PROSITE" id="PS50206"/>
    </source>
</evidence>
<feature type="compositionally biased region" description="Pro residues" evidence="5">
    <location>
        <begin position="79"/>
        <end position="92"/>
    </location>
</feature>
<dbReference type="SMART" id="SM00194">
    <property type="entry name" value="PTPc"/>
    <property type="match status" value="1"/>
</dbReference>
<dbReference type="InterPro" id="IPR029021">
    <property type="entry name" value="Prot-tyrosine_phosphatase-like"/>
</dbReference>
<protein>
    <recommendedName>
        <fullName evidence="3">protein-tyrosine-phosphatase</fullName>
        <ecNumber evidence="3">3.1.3.48</ecNumber>
    </recommendedName>
</protein>
<dbReference type="InterPro" id="IPR016130">
    <property type="entry name" value="Tyr_Pase_AS"/>
</dbReference>
<feature type="domain" description="Tyrosine specific protein phosphatases" evidence="7">
    <location>
        <begin position="813"/>
        <end position="851"/>
    </location>
</feature>
<dbReference type="GeneID" id="87807424"/>
<evidence type="ECO:0000256" key="4">
    <source>
        <dbReference type="ARBA" id="ARBA00022490"/>
    </source>
</evidence>
<dbReference type="InterPro" id="IPR050348">
    <property type="entry name" value="Protein-Tyr_Phosphatase"/>
</dbReference>
<accession>A0AAF0Y5R1</accession>
<feature type="compositionally biased region" description="Low complexity" evidence="5">
    <location>
        <begin position="32"/>
        <end position="69"/>
    </location>
</feature>
<evidence type="ECO:0000259" key="9">
    <source>
        <dbReference type="PROSITE" id="PS50858"/>
    </source>
</evidence>
<dbReference type="PROSITE" id="PS00383">
    <property type="entry name" value="TYR_PHOSPHATASE_1"/>
    <property type="match status" value="1"/>
</dbReference>
<dbReference type="Gene3D" id="2.30.29.30">
    <property type="entry name" value="Pleckstrin-homology domain (PH domain)/Phosphotyrosine-binding domain (PTB)"/>
    <property type="match status" value="1"/>
</dbReference>
<dbReference type="PANTHER" id="PTHR19134">
    <property type="entry name" value="RECEPTOR-TYPE TYROSINE-PROTEIN PHOSPHATASE"/>
    <property type="match status" value="1"/>
</dbReference>
<dbReference type="PROSITE" id="PS50055">
    <property type="entry name" value="TYR_PHOSPHATASE_PTP"/>
    <property type="match status" value="1"/>
</dbReference>
<feature type="region of interest" description="Disordered" evidence="5">
    <location>
        <begin position="180"/>
        <end position="205"/>
    </location>
</feature>
<feature type="domain" description="BSD" evidence="9">
    <location>
        <begin position="1166"/>
        <end position="1222"/>
    </location>
</feature>
<evidence type="ECO:0000256" key="5">
    <source>
        <dbReference type="SAM" id="MobiDB-lite"/>
    </source>
</evidence>
<dbReference type="RefSeq" id="XP_062626693.1">
    <property type="nucleotide sequence ID" value="XM_062770709.1"/>
</dbReference>
<evidence type="ECO:0000259" key="7">
    <source>
        <dbReference type="PROSITE" id="PS50056"/>
    </source>
</evidence>
<dbReference type="CDD" id="cd13229">
    <property type="entry name" value="PH_TFIIH"/>
    <property type="match status" value="1"/>
</dbReference>
<dbReference type="SUPFAM" id="SSF50729">
    <property type="entry name" value="PH domain-like"/>
    <property type="match status" value="1"/>
</dbReference>
<feature type="region of interest" description="Disordered" evidence="5">
    <location>
        <begin position="440"/>
        <end position="497"/>
    </location>
</feature>
<dbReference type="EMBL" id="CP086716">
    <property type="protein sequence ID" value="WOO80661.1"/>
    <property type="molecule type" value="Genomic_DNA"/>
</dbReference>
<dbReference type="Pfam" id="PF00102">
    <property type="entry name" value="Y_phosphatase"/>
    <property type="match status" value="1"/>
</dbReference>
<reference evidence="10" key="1">
    <citation type="submission" date="2023-10" db="EMBL/GenBank/DDBJ databases">
        <authorList>
            <person name="Noh H."/>
        </authorList>
    </citation>
    <scope>NUCLEOTIDE SEQUENCE</scope>
    <source>
        <strain evidence="10">DUCC4014</strain>
    </source>
</reference>
<dbReference type="InterPro" id="IPR001763">
    <property type="entry name" value="Rhodanese-like_dom"/>
</dbReference>
<keyword evidence="11" id="KW-1185">Reference proteome</keyword>
<keyword evidence="10" id="KW-0675">Receptor</keyword>
<dbReference type="Pfam" id="PF03909">
    <property type="entry name" value="BSD"/>
    <property type="match status" value="1"/>
</dbReference>
<evidence type="ECO:0000313" key="11">
    <source>
        <dbReference type="Proteomes" id="UP000827549"/>
    </source>
</evidence>
<feature type="domain" description="Tyrosine-protein phosphatase" evidence="6">
    <location>
        <begin position="623"/>
        <end position="1014"/>
    </location>
</feature>
<dbReference type="Pfam" id="PF08567">
    <property type="entry name" value="PH_TFIIH"/>
    <property type="match status" value="1"/>
</dbReference>
<dbReference type="GO" id="GO:0004725">
    <property type="term" value="F:protein tyrosine phosphatase activity"/>
    <property type="evidence" value="ECO:0007669"/>
    <property type="project" value="UniProtKB-EC"/>
</dbReference>
<dbReference type="RefSeq" id="XP_062626692.1">
    <property type="nucleotide sequence ID" value="XM_062770708.1"/>
</dbReference>
<proteinExistence type="inferred from homology"/>
<gene>
    <name evidence="10" type="primary">Ptprb_1</name>
    <name evidence="10" type="ORF">LOC62_03G004185</name>
</gene>
<dbReference type="SMART" id="SM00404">
    <property type="entry name" value="PTPc_motif"/>
    <property type="match status" value="1"/>
</dbReference>
<dbReference type="Gene3D" id="6.10.140.1200">
    <property type="match status" value="1"/>
</dbReference>
<feature type="domain" description="Rhodanese" evidence="8">
    <location>
        <begin position="284"/>
        <end position="408"/>
    </location>
</feature>
<dbReference type="Gene3D" id="3.90.190.10">
    <property type="entry name" value="Protein tyrosine phosphatase superfamily"/>
    <property type="match status" value="1"/>
</dbReference>
<feature type="region of interest" description="Disordered" evidence="5">
    <location>
        <begin position="1148"/>
        <end position="1174"/>
    </location>
</feature>
<evidence type="ECO:0000256" key="1">
    <source>
        <dbReference type="ARBA" id="ARBA00004496"/>
    </source>
</evidence>
<dbReference type="InterPro" id="IPR000242">
    <property type="entry name" value="PTP_cat"/>
</dbReference>
<sequence length="1650" mass="178416">MTSTIDDDPMGSTSAHSAFALDAVTKGSSPPGSDTASAQASTSSTSVTSPSGSVSPTPRRRGLPPGTLPHFPSATEPRTPIPPILSPSPTSSPVPADRSSPFPSSTTPLKRQRPPAGLSLSEAQSPGFAPQSPWAMLAATSGAPTPSLNGPAMGPRSTSNLGYPFEQLNLGNSWSANNLSEQAVPPAKSPAPQTPTRSATVPSGPICGPSSLDAFSNRIAGGALPSARSPLAFSSSLAERRASLPQLGGPSLPLQFRATNSSVPAPSVSKVQPLASQAVSKLIAKSTTLVLDLRPPSSYQASHLPTAHSLSIPSTLLRRPAFSLSKIGQMLATRASRECFCEWRGMSDIIFVDSDSTVVPDGSVLQGLAAKFDREGYTGHLWFVRGGHAAILSDGDIALVSEDDAALADDADSRPHSVGFNHSGDVLDVAKLSKLAFQRGSTTGSARPSRGTHGTFPATAGSTARGDPFNLLAPPSEASHSQRGSTPRSADSGRVRLQPANPFFDNIRQNLELAHGGITERIPLALAEDVQKRANELPKFLRDLVLLSDSESSELLARQFYEIERSEQQRLQSVMDILSQDCTTVTQLGSESANSDPTVICNENASQPYFPFSISAGVERGTKNRYKNIWPYDFSRVRLGTPGDDDSDYINASFVQPPGTTRRYIATQGPLDTTYRDFWTLVWEQHVHVIVMLTKQYEAGLLKCGKYWGTQKYGDLNLQMVSETGGDDNVQAPTGFNFEVPRHGAANPTNPTSEVLPNIKRTFKLWHDGQKDQAPRTITQIQCVEWPDWDVPDSPEVLLHLMRDVDKAVCEQSSFADATDRCAYPPVLVHCSAGVGRTGSYILVDAVADGLRREYRKTHHSVSSEGSAALQKKTPPSTAADGKAAQFLSPGILEGKPAMVLSPAGGAAPLTEAMEVDAKESDHQHHSLTKLAEALVDEPTDFKLHQPPAIDAALADLDAPLPVTSSHVPHQVTRPLGNMAEPIMDVLRAMRVQRMSLVQSLRQFIFVHRAVIAFYLLSLHSPPVMAAATTSGTRRFEAIFKKVPGTLSVTATHIAWVPTTAGAMDRQSQALNRVMVMSATKMDSPRVSLKLVFKEDVPVGGLLFTFTSANKIADRQAVQDLLIPFVSANRAGSSGSPAVSVPASVAATPAASTPGTPSSVAKGKRKADALDPEAKSRTYDLRKSLLKKNSTLSHLHRQLVIGKLISEEEFWEGREAILRAEELAESQRPGRPSRLLDDRFVSAPKDPKKIQGGTGRGIKKVESGPVTFNLTKELIREIFEEFPVVQDAYAKHVPRILDTEFWARYFSSRLWEQHRASERKTAADEGTRKKDDIFDLYLEDPDWDPTPRKELPDDVDRFLDLQATEEDHGDASTVRDVTMQAGRERTSLPLIRRFNDHSEKLLRAGKGTVSTNGLPMVDNTIYDEIEYTDLMAPAAPAQIALEVADADKEAEKDASNGILLGKTDDQLRDLADAEVARVQKWDVNFGEVSLPNPSHGPTTGGPPPEELRPLYDQFNFQREAQALAMKVVRDMHLASNKEEEVYAPIPARILEQMRSCHIAATEFLRQYWAAILPPPPGSLGAAAGGTSPAEREKRAQKMIKYLKGTEGKVNAIVNVAMTERFDPERVRSAMAPTLGAVNVALARDAKRVKS</sequence>
<dbReference type="InterPro" id="IPR011993">
    <property type="entry name" value="PH-like_dom_sf"/>
</dbReference>
<dbReference type="SUPFAM" id="SSF52821">
    <property type="entry name" value="Rhodanese/Cell cycle control phosphatase"/>
    <property type="match status" value="1"/>
</dbReference>
<evidence type="ECO:0000259" key="6">
    <source>
        <dbReference type="PROSITE" id="PS50055"/>
    </source>
</evidence>
<dbReference type="EC" id="3.1.3.48" evidence="3"/>
<dbReference type="PROSITE" id="PS50056">
    <property type="entry name" value="TYR_PHOSPHATASE_2"/>
    <property type="match status" value="1"/>
</dbReference>
<feature type="region of interest" description="Disordered" evidence="5">
    <location>
        <begin position="1"/>
        <end position="164"/>
    </location>
</feature>
<feature type="region of interest" description="Disordered" evidence="5">
    <location>
        <begin position="858"/>
        <end position="882"/>
    </location>
</feature>
<dbReference type="GO" id="GO:0005737">
    <property type="term" value="C:cytoplasm"/>
    <property type="evidence" value="ECO:0007669"/>
    <property type="project" value="UniProtKB-SubCell"/>
</dbReference>
<dbReference type="InterPro" id="IPR036873">
    <property type="entry name" value="Rhodanese-like_dom_sf"/>
</dbReference>
<dbReference type="PRINTS" id="PR00700">
    <property type="entry name" value="PRTYPHPHTASE"/>
</dbReference>
<dbReference type="InterPro" id="IPR005607">
    <property type="entry name" value="BSD_dom"/>
</dbReference>
<feature type="domain" description="BSD" evidence="9">
    <location>
        <begin position="1262"/>
        <end position="1313"/>
    </location>
</feature>
<dbReference type="Proteomes" id="UP000827549">
    <property type="component" value="Chromosome 3"/>
</dbReference>
<dbReference type="InterPro" id="IPR013876">
    <property type="entry name" value="TFIIH_BTF_p62_N"/>
</dbReference>
<comment type="subcellular location">
    <subcellularLocation>
        <location evidence="1">Cytoplasm</location>
    </subcellularLocation>
</comment>
<dbReference type="InterPro" id="IPR003595">
    <property type="entry name" value="Tyr_Pase_cat"/>
</dbReference>
<dbReference type="SUPFAM" id="SSF140383">
    <property type="entry name" value="BSD domain-like"/>
    <property type="match status" value="1"/>
</dbReference>
<dbReference type="InterPro" id="IPR035925">
    <property type="entry name" value="BSD_dom_sf"/>
</dbReference>
<feature type="compositionally biased region" description="Polar residues" evidence="5">
    <location>
        <begin position="478"/>
        <end position="489"/>
    </location>
</feature>
<dbReference type="EMBL" id="CP086716">
    <property type="protein sequence ID" value="WOO80660.1"/>
    <property type="molecule type" value="Genomic_DNA"/>
</dbReference>
<dbReference type="Gene3D" id="3.40.250.10">
    <property type="entry name" value="Rhodanese-like domain"/>
    <property type="match status" value="1"/>
</dbReference>
<dbReference type="PROSITE" id="PS50858">
    <property type="entry name" value="BSD"/>
    <property type="match status" value="2"/>
</dbReference>
<organism evidence="10 11">
    <name type="scientific">Vanrija pseudolonga</name>
    <dbReference type="NCBI Taxonomy" id="143232"/>
    <lineage>
        <taxon>Eukaryota</taxon>
        <taxon>Fungi</taxon>
        <taxon>Dikarya</taxon>
        <taxon>Basidiomycota</taxon>
        <taxon>Agaricomycotina</taxon>
        <taxon>Tremellomycetes</taxon>
        <taxon>Trichosporonales</taxon>
        <taxon>Trichosporonaceae</taxon>
        <taxon>Vanrija</taxon>
    </lineage>
</organism>
<comment type="similarity">
    <text evidence="2">Belongs to the protein-tyrosine phosphatase family. Non-receptor class subfamily.</text>
</comment>
<dbReference type="PROSITE" id="PS50206">
    <property type="entry name" value="RHODANESE_3"/>
    <property type="match status" value="1"/>
</dbReference>
<dbReference type="SMART" id="SM00751">
    <property type="entry name" value="BSD"/>
    <property type="match status" value="2"/>
</dbReference>
<feature type="compositionally biased region" description="Low complexity" evidence="5">
    <location>
        <begin position="1148"/>
        <end position="1161"/>
    </location>
</feature>
<evidence type="ECO:0000256" key="3">
    <source>
        <dbReference type="ARBA" id="ARBA00013064"/>
    </source>
</evidence>
<evidence type="ECO:0000256" key="2">
    <source>
        <dbReference type="ARBA" id="ARBA00009649"/>
    </source>
</evidence>
<keyword evidence="4" id="KW-0963">Cytoplasm</keyword>
<dbReference type="PANTHER" id="PTHR19134:SF561">
    <property type="entry name" value="PROTEIN TYROSINE PHOSPHATASE 36E, ISOFORM A"/>
    <property type="match status" value="1"/>
</dbReference>
<dbReference type="InterPro" id="IPR000387">
    <property type="entry name" value="Tyr_Pase_dom"/>
</dbReference>
<name>A0AAF0Y5R1_9TREE</name>
<dbReference type="SUPFAM" id="SSF52799">
    <property type="entry name" value="(Phosphotyrosine protein) phosphatases II"/>
    <property type="match status" value="1"/>
</dbReference>